<feature type="region of interest" description="Disordered" evidence="1">
    <location>
        <begin position="135"/>
        <end position="228"/>
    </location>
</feature>
<feature type="compositionally biased region" description="Low complexity" evidence="1">
    <location>
        <begin position="243"/>
        <end position="254"/>
    </location>
</feature>
<feature type="compositionally biased region" description="Polar residues" evidence="1">
    <location>
        <begin position="186"/>
        <end position="195"/>
    </location>
</feature>
<evidence type="ECO:0000313" key="3">
    <source>
        <dbReference type="Proteomes" id="UP000623687"/>
    </source>
</evidence>
<name>A0A8H7A4R0_PLEOS</name>
<proteinExistence type="predicted"/>
<dbReference type="VEuPathDB" id="FungiDB:PC9H_000953"/>
<protein>
    <submittedName>
        <fullName evidence="2">Uncharacterized protein</fullName>
    </submittedName>
</protein>
<feature type="region of interest" description="Disordered" evidence="1">
    <location>
        <begin position="240"/>
        <end position="413"/>
    </location>
</feature>
<comment type="caution">
    <text evidence="2">The sequence shown here is derived from an EMBL/GenBank/DDBJ whole genome shotgun (WGS) entry which is preliminary data.</text>
</comment>
<reference evidence="2" key="1">
    <citation type="submission" date="2019-07" db="EMBL/GenBank/DDBJ databases">
        <authorList>
            <person name="Palmer J.M."/>
        </authorList>
    </citation>
    <scope>NUCLEOTIDE SEQUENCE</scope>
    <source>
        <strain evidence="2">PC9</strain>
    </source>
</reference>
<gene>
    <name evidence="2" type="ORF">PC9H_000953</name>
</gene>
<dbReference type="RefSeq" id="XP_036636451.1">
    <property type="nucleotide sequence ID" value="XM_036770606.1"/>
</dbReference>
<dbReference type="GeneID" id="59370794"/>
<keyword evidence="3" id="KW-1185">Reference proteome</keyword>
<evidence type="ECO:0000313" key="2">
    <source>
        <dbReference type="EMBL" id="KAF7440607.1"/>
    </source>
</evidence>
<feature type="compositionally biased region" description="Basic and acidic residues" evidence="1">
    <location>
        <begin position="383"/>
        <end position="398"/>
    </location>
</feature>
<accession>A0A8H7A4R0</accession>
<evidence type="ECO:0000256" key="1">
    <source>
        <dbReference type="SAM" id="MobiDB-lite"/>
    </source>
</evidence>
<dbReference type="OrthoDB" id="2984747at2759"/>
<dbReference type="Proteomes" id="UP000623687">
    <property type="component" value="Unassembled WGS sequence"/>
</dbReference>
<organism evidence="2 3">
    <name type="scientific">Pleurotus ostreatus</name>
    <name type="common">Oyster mushroom</name>
    <name type="synonym">White-rot fungus</name>
    <dbReference type="NCBI Taxonomy" id="5322"/>
    <lineage>
        <taxon>Eukaryota</taxon>
        <taxon>Fungi</taxon>
        <taxon>Dikarya</taxon>
        <taxon>Basidiomycota</taxon>
        <taxon>Agaricomycotina</taxon>
        <taxon>Agaricomycetes</taxon>
        <taxon>Agaricomycetidae</taxon>
        <taxon>Agaricales</taxon>
        <taxon>Pleurotineae</taxon>
        <taxon>Pleurotaceae</taxon>
        <taxon>Pleurotus</taxon>
    </lineage>
</organism>
<sequence length="434" mass="46865">MFEDVCLLCGKHLLDDGRAYCSDECQSLDSVSPSISSASSAVSSPYLSGNPLCGDIPALVPSALGSAFGDYPHYSASSSASTTWSVAADEDDFAGIKLDGEYLHKGDPRLGDGPSKSATYFPAFVRTSVMTYARRPSGTNQHANVPILHRRTSSVSTTEHMQGAPRSAPLHSRSNGSSTDEEDYSSDIQYTTADSPSLAPASKGWKRNKDPDSKSTLTKPKRNRNRASLPACFSLLHINGETRPSVSSPRTAARPSPPTPKLPLSSLTTTAIRMTPEVPPTAHTFTTPRGRRREPRTSRSSRRSEASLSRSASRSRSRNLPHPRVDSKGSVTQVFDLSSMLVPRGRTAARRNSSPPSKMVLPVPSDGQCRSSEPFATSRARSGRSDSRRSRGRARLEELDGNGSTEAAPGYGYGRSGLIDRERTFIHRTVAEYC</sequence>
<dbReference type="AlphaFoldDB" id="A0A8H7A4R0"/>
<dbReference type="EMBL" id="JACETU010000001">
    <property type="protein sequence ID" value="KAF7440607.1"/>
    <property type="molecule type" value="Genomic_DNA"/>
</dbReference>